<gene>
    <name evidence="2" type="ORF">KP509_18G043500</name>
</gene>
<feature type="region of interest" description="Disordered" evidence="1">
    <location>
        <begin position="155"/>
        <end position="177"/>
    </location>
</feature>
<evidence type="ECO:0000313" key="3">
    <source>
        <dbReference type="Proteomes" id="UP000825935"/>
    </source>
</evidence>
<keyword evidence="3" id="KW-1185">Reference proteome</keyword>
<organism evidence="2 3">
    <name type="scientific">Ceratopteris richardii</name>
    <name type="common">Triangle waterfern</name>
    <dbReference type="NCBI Taxonomy" id="49495"/>
    <lineage>
        <taxon>Eukaryota</taxon>
        <taxon>Viridiplantae</taxon>
        <taxon>Streptophyta</taxon>
        <taxon>Embryophyta</taxon>
        <taxon>Tracheophyta</taxon>
        <taxon>Polypodiopsida</taxon>
        <taxon>Polypodiidae</taxon>
        <taxon>Polypodiales</taxon>
        <taxon>Pteridineae</taxon>
        <taxon>Pteridaceae</taxon>
        <taxon>Parkerioideae</taxon>
        <taxon>Ceratopteris</taxon>
    </lineage>
</organism>
<feature type="compositionally biased region" description="Polar residues" evidence="1">
    <location>
        <begin position="158"/>
        <end position="177"/>
    </location>
</feature>
<evidence type="ECO:0000256" key="1">
    <source>
        <dbReference type="SAM" id="MobiDB-lite"/>
    </source>
</evidence>
<dbReference type="Proteomes" id="UP000825935">
    <property type="component" value="Chromosome 18"/>
</dbReference>
<name>A0A8T2SP70_CERRI</name>
<sequence length="177" mass="19924">MVLEVPLYREDVVCTHSLERGGFFLLAVLGSWEGIVLVSSGCFGKQPKRGEKESIRGGLFCSIYVGTKEKRGRLLSNFEMRRPSTCSSPRGVSPFLFVQYRHTRGFRAHLGSYRWLKGDTAVGVGRRMSTPFFRTPQQWKRESLVFLCSYRRSENKGVDSSSLGGATRSCNQSDPNL</sequence>
<comment type="caution">
    <text evidence="2">The sequence shown here is derived from an EMBL/GenBank/DDBJ whole genome shotgun (WGS) entry which is preliminary data.</text>
</comment>
<reference evidence="2" key="1">
    <citation type="submission" date="2021-08" db="EMBL/GenBank/DDBJ databases">
        <title>WGS assembly of Ceratopteris richardii.</title>
        <authorList>
            <person name="Marchant D.B."/>
            <person name="Chen G."/>
            <person name="Jenkins J."/>
            <person name="Shu S."/>
            <person name="Leebens-Mack J."/>
            <person name="Grimwood J."/>
            <person name="Schmutz J."/>
            <person name="Soltis P."/>
            <person name="Soltis D."/>
            <person name="Chen Z.-H."/>
        </authorList>
    </citation>
    <scope>NUCLEOTIDE SEQUENCE</scope>
    <source>
        <strain evidence="2">Whitten #5841</strain>
        <tissue evidence="2">Leaf</tissue>
    </source>
</reference>
<accession>A0A8T2SP70</accession>
<dbReference type="EMBL" id="CM035423">
    <property type="protein sequence ID" value="KAH7365735.1"/>
    <property type="molecule type" value="Genomic_DNA"/>
</dbReference>
<proteinExistence type="predicted"/>
<evidence type="ECO:0000313" key="2">
    <source>
        <dbReference type="EMBL" id="KAH7365735.1"/>
    </source>
</evidence>
<protein>
    <submittedName>
        <fullName evidence="2">Uncharacterized protein</fullName>
    </submittedName>
</protein>
<dbReference type="AlphaFoldDB" id="A0A8T2SP70"/>